<reference evidence="2" key="2">
    <citation type="submission" date="2021-08" db="EMBL/GenBank/DDBJ databases">
        <authorList>
            <person name="Eriksson T."/>
        </authorList>
    </citation>
    <scope>NUCLEOTIDE SEQUENCE</scope>
    <source>
        <strain evidence="2">Stoneville</strain>
        <tissue evidence="2">Whole head</tissue>
    </source>
</reference>
<gene>
    <name evidence="2" type="ORF">GEV33_012301</name>
</gene>
<evidence type="ECO:0000256" key="1">
    <source>
        <dbReference type="SAM" id="MobiDB-lite"/>
    </source>
</evidence>
<feature type="region of interest" description="Disordered" evidence="1">
    <location>
        <begin position="76"/>
        <end position="96"/>
    </location>
</feature>
<comment type="caution">
    <text evidence="2">The sequence shown here is derived from an EMBL/GenBank/DDBJ whole genome shotgun (WGS) entry which is preliminary data.</text>
</comment>
<name>A0A8J6H2B8_TENMO</name>
<keyword evidence="3" id="KW-1185">Reference proteome</keyword>
<evidence type="ECO:0000313" key="2">
    <source>
        <dbReference type="EMBL" id="KAH0810490.1"/>
    </source>
</evidence>
<accession>A0A8J6H2B8</accession>
<dbReference type="EMBL" id="JABDTM020027459">
    <property type="protein sequence ID" value="KAH0810490.1"/>
    <property type="molecule type" value="Genomic_DNA"/>
</dbReference>
<dbReference type="AlphaFoldDB" id="A0A8J6H2B8"/>
<dbReference type="Proteomes" id="UP000719412">
    <property type="component" value="Unassembled WGS sequence"/>
</dbReference>
<sequence length="153" mass="16706">MPHRTSIIRSVERRFGPFSAEIRQMCVSGPMTYTRYNKPNGHGCFPGAAGGGLHGRHKVCDAQHRYQIMCRFLPHSRPSASSPPRPPPREHSSAGPLGHKVHALRKVHLLDGDVLIYTAEVVVAAMDNTGWIWDLFGNGVCGWSAVVGTGLAQ</sequence>
<protein>
    <submittedName>
        <fullName evidence="2">Uncharacterized protein</fullName>
    </submittedName>
</protein>
<reference evidence="2" key="1">
    <citation type="journal article" date="2020" name="J Insects Food Feed">
        <title>The yellow mealworm (Tenebrio molitor) genome: a resource for the emerging insects as food and feed industry.</title>
        <authorList>
            <person name="Eriksson T."/>
            <person name="Andere A."/>
            <person name="Kelstrup H."/>
            <person name="Emery V."/>
            <person name="Picard C."/>
        </authorList>
    </citation>
    <scope>NUCLEOTIDE SEQUENCE</scope>
    <source>
        <strain evidence="2">Stoneville</strain>
        <tissue evidence="2">Whole head</tissue>
    </source>
</reference>
<evidence type="ECO:0000313" key="3">
    <source>
        <dbReference type="Proteomes" id="UP000719412"/>
    </source>
</evidence>
<proteinExistence type="predicted"/>
<organism evidence="2 3">
    <name type="scientific">Tenebrio molitor</name>
    <name type="common">Yellow mealworm beetle</name>
    <dbReference type="NCBI Taxonomy" id="7067"/>
    <lineage>
        <taxon>Eukaryota</taxon>
        <taxon>Metazoa</taxon>
        <taxon>Ecdysozoa</taxon>
        <taxon>Arthropoda</taxon>
        <taxon>Hexapoda</taxon>
        <taxon>Insecta</taxon>
        <taxon>Pterygota</taxon>
        <taxon>Neoptera</taxon>
        <taxon>Endopterygota</taxon>
        <taxon>Coleoptera</taxon>
        <taxon>Polyphaga</taxon>
        <taxon>Cucujiformia</taxon>
        <taxon>Tenebrionidae</taxon>
        <taxon>Tenebrio</taxon>
    </lineage>
</organism>